<dbReference type="EMBL" id="CH474186">
    <property type="protein sequence ID" value="EDL84912.1"/>
    <property type="molecule type" value="Genomic_DNA"/>
</dbReference>
<dbReference type="AlphaFoldDB" id="A6KUK8"/>
<evidence type="ECO:0000313" key="1">
    <source>
        <dbReference type="EMBL" id="EDL84912.1"/>
    </source>
</evidence>
<dbReference type="Proteomes" id="UP000234681">
    <property type="component" value="Unassembled WGS sequence"/>
</dbReference>
<gene>
    <name evidence="1" type="ORF">rCG_41756</name>
</gene>
<proteinExistence type="predicted"/>
<sequence length="62" mass="7085">MCNETILKNGFRMEIIRKKMLSRQYGGIVFLSVHSTITKIQLRIVAPISRSAKGSAWKPEFC</sequence>
<accession>A6KUK8</accession>
<evidence type="ECO:0000313" key="2">
    <source>
        <dbReference type="Proteomes" id="UP000234681"/>
    </source>
</evidence>
<organism evidence="1 2">
    <name type="scientific">Rattus norvegicus</name>
    <name type="common">Rat</name>
    <dbReference type="NCBI Taxonomy" id="10116"/>
    <lineage>
        <taxon>Eukaryota</taxon>
        <taxon>Metazoa</taxon>
        <taxon>Chordata</taxon>
        <taxon>Craniata</taxon>
        <taxon>Vertebrata</taxon>
        <taxon>Euteleostomi</taxon>
        <taxon>Mammalia</taxon>
        <taxon>Eutheria</taxon>
        <taxon>Euarchontoglires</taxon>
        <taxon>Glires</taxon>
        <taxon>Rodentia</taxon>
        <taxon>Myomorpha</taxon>
        <taxon>Muroidea</taxon>
        <taxon>Muridae</taxon>
        <taxon>Murinae</taxon>
        <taxon>Rattus</taxon>
    </lineage>
</organism>
<protein>
    <submittedName>
        <fullName evidence="1">RCG41756</fullName>
    </submittedName>
</protein>
<reference evidence="2" key="1">
    <citation type="submission" date="2005-06" db="EMBL/GenBank/DDBJ databases">
        <authorList>
            <person name="Mural R.J."/>
            <person name="Li P.W."/>
            <person name="Adams M.D."/>
            <person name="Amanatides P.G."/>
            <person name="Baden-Tillson H."/>
            <person name="Barnstead M."/>
            <person name="Chin S.H."/>
            <person name="Dew I."/>
            <person name="Evans C.A."/>
            <person name="Ferriera S."/>
            <person name="Flanigan M."/>
            <person name="Fosler C."/>
            <person name="Glodek A."/>
            <person name="Gu Z."/>
            <person name="Holt R.A."/>
            <person name="Jennings D."/>
            <person name="Kraft C.L."/>
            <person name="Lu F."/>
            <person name="Nguyen T."/>
            <person name="Nusskern D.R."/>
            <person name="Pfannkoch C.M."/>
            <person name="Sitter C."/>
            <person name="Sutton G.G."/>
            <person name="Venter J.C."/>
            <person name="Wang Z."/>
            <person name="Woodage T."/>
            <person name="Zheng X.H."/>
            <person name="Zhong F."/>
        </authorList>
    </citation>
    <scope>NUCLEOTIDE SEQUENCE [LARGE SCALE GENOMIC DNA]</scope>
    <source>
        <strain>BN</strain>
        <strain evidence="2">Sprague-Dawley</strain>
    </source>
</reference>
<name>A6KUK8_RAT</name>